<proteinExistence type="predicted"/>
<comment type="caution">
    <text evidence="1">The sequence shown here is derived from an EMBL/GenBank/DDBJ whole genome shotgun (WGS) entry which is preliminary data.</text>
</comment>
<gene>
    <name evidence="1" type="ORF">UCRPC4_g01537</name>
</gene>
<accession>A0A0G2EU92</accession>
<dbReference type="Proteomes" id="UP000053317">
    <property type="component" value="Unassembled WGS sequence"/>
</dbReference>
<name>A0A0G2EU92_PHACM</name>
<reference evidence="1 2" key="2">
    <citation type="submission" date="2015-05" db="EMBL/GenBank/DDBJ databases">
        <authorList>
            <person name="Morales-Cruz A."/>
            <person name="Amrine K.C."/>
            <person name="Cantu D."/>
        </authorList>
    </citation>
    <scope>NUCLEOTIDE SEQUENCE [LARGE SCALE GENOMIC DNA]</scope>
    <source>
        <strain evidence="1">UCRPC4</strain>
    </source>
</reference>
<keyword evidence="2" id="KW-1185">Reference proteome</keyword>
<sequence>MAYDENPGMELAFVDLLFRVSQFYHEIPQQILIGYAMQIVQDLRMFNLRMRAANNNMASPYSLLENGDNIYGQVKIEGSHLSSRPRSMYQLIAARARLLYGRYHLLRALRYVRAEEVLLVRSQGMYLAQVRNERMETMARRGAELVNIGRNFFVHLGSLPPANRPYIDVAPNLEDTIGLVALMLAETARIDREVADHNNEVYWRRRIEEIRADALSRF</sequence>
<dbReference type="EMBL" id="LCWF01000036">
    <property type="protein sequence ID" value="KKY26262.1"/>
    <property type="molecule type" value="Genomic_DNA"/>
</dbReference>
<protein>
    <submittedName>
        <fullName evidence="1">Uncharacterized protein</fullName>
    </submittedName>
</protein>
<evidence type="ECO:0000313" key="2">
    <source>
        <dbReference type="Proteomes" id="UP000053317"/>
    </source>
</evidence>
<evidence type="ECO:0000313" key="1">
    <source>
        <dbReference type="EMBL" id="KKY26262.1"/>
    </source>
</evidence>
<dbReference type="AlphaFoldDB" id="A0A0G2EU92"/>
<organism evidence="1 2">
    <name type="scientific">Phaeomoniella chlamydospora</name>
    <name type="common">Phaeoacremonium chlamydosporum</name>
    <dbReference type="NCBI Taxonomy" id="158046"/>
    <lineage>
        <taxon>Eukaryota</taxon>
        <taxon>Fungi</taxon>
        <taxon>Dikarya</taxon>
        <taxon>Ascomycota</taxon>
        <taxon>Pezizomycotina</taxon>
        <taxon>Eurotiomycetes</taxon>
        <taxon>Chaetothyriomycetidae</taxon>
        <taxon>Phaeomoniellales</taxon>
        <taxon>Phaeomoniellaceae</taxon>
        <taxon>Phaeomoniella</taxon>
    </lineage>
</organism>
<reference evidence="1 2" key="1">
    <citation type="submission" date="2015-05" db="EMBL/GenBank/DDBJ databases">
        <title>Distinctive expansion of gene families associated with plant cell wall degradation and secondary metabolism in the genomes of grapevine trunk pathogens.</title>
        <authorList>
            <person name="Lawrence D.P."/>
            <person name="Travadon R."/>
            <person name="Rolshausen P.E."/>
            <person name="Baumgartner K."/>
        </authorList>
    </citation>
    <scope>NUCLEOTIDE SEQUENCE [LARGE SCALE GENOMIC DNA]</scope>
    <source>
        <strain evidence="1">UCRPC4</strain>
    </source>
</reference>